<keyword evidence="6" id="KW-0119">Carbohydrate metabolism</keyword>
<evidence type="ECO:0000256" key="3">
    <source>
        <dbReference type="ARBA" id="ARBA00022490"/>
    </source>
</evidence>
<evidence type="ECO:0000256" key="4">
    <source>
        <dbReference type="ARBA" id="ARBA00022723"/>
    </source>
</evidence>
<dbReference type="InterPro" id="IPR006543">
    <property type="entry name" value="Histidinol-phos"/>
</dbReference>
<dbReference type="RefSeq" id="WP_254010591.1">
    <property type="nucleotide sequence ID" value="NZ_JAMZMM010000027.1"/>
</dbReference>
<comment type="similarity">
    <text evidence="2">Belongs to the GmhB family.</text>
</comment>
<dbReference type="GO" id="GO:0005975">
    <property type="term" value="P:carbohydrate metabolic process"/>
    <property type="evidence" value="ECO:0007669"/>
    <property type="project" value="InterPro"/>
</dbReference>
<proteinExistence type="inferred from homology"/>
<dbReference type="EMBL" id="JAMZMM010000027">
    <property type="protein sequence ID" value="MCP2727783.1"/>
    <property type="molecule type" value="Genomic_DNA"/>
</dbReference>
<evidence type="ECO:0000256" key="6">
    <source>
        <dbReference type="ARBA" id="ARBA00023277"/>
    </source>
</evidence>
<dbReference type="GO" id="GO:0016791">
    <property type="term" value="F:phosphatase activity"/>
    <property type="evidence" value="ECO:0007669"/>
    <property type="project" value="InterPro"/>
</dbReference>
<dbReference type="GO" id="GO:0005737">
    <property type="term" value="C:cytoplasm"/>
    <property type="evidence" value="ECO:0007669"/>
    <property type="project" value="UniProtKB-SubCell"/>
</dbReference>
<dbReference type="PANTHER" id="PTHR42891">
    <property type="entry name" value="D-GLYCERO-BETA-D-MANNO-HEPTOSE-1,7-BISPHOSPHATE 7-PHOSPHATASE"/>
    <property type="match status" value="1"/>
</dbReference>
<protein>
    <recommendedName>
        <fullName evidence="7">D,D-heptose 1,7-bisphosphate phosphatase</fullName>
    </recommendedName>
</protein>
<comment type="caution">
    <text evidence="8">The sequence shown here is derived from an EMBL/GenBank/DDBJ whole genome shotgun (WGS) entry which is preliminary data.</text>
</comment>
<dbReference type="PANTHER" id="PTHR42891:SF1">
    <property type="entry name" value="D-GLYCERO-BETA-D-MANNO-HEPTOSE-1,7-BISPHOSPHATE 7-PHOSPHATASE"/>
    <property type="match status" value="1"/>
</dbReference>
<dbReference type="GO" id="GO:0046872">
    <property type="term" value="F:metal ion binding"/>
    <property type="evidence" value="ECO:0007669"/>
    <property type="project" value="UniProtKB-KW"/>
</dbReference>
<dbReference type="AlphaFoldDB" id="A0AAE3KML8"/>
<gene>
    <name evidence="8" type="ORF">NJ959_04730</name>
</gene>
<evidence type="ECO:0000256" key="2">
    <source>
        <dbReference type="ARBA" id="ARBA00005628"/>
    </source>
</evidence>
<reference evidence="8" key="1">
    <citation type="submission" date="2022-06" db="EMBL/GenBank/DDBJ databases">
        <title>New cyanobacteria of genus Symplocastrum in benthos of Lake Baikal.</title>
        <authorList>
            <person name="Sorokovikova E."/>
            <person name="Tikhonova I."/>
            <person name="Krasnopeev A."/>
            <person name="Evseev P."/>
            <person name="Gladkikh A."/>
            <person name="Belykh O."/>
        </authorList>
    </citation>
    <scope>NUCLEOTIDE SEQUENCE</scope>
    <source>
        <strain evidence="8">BBK-W-15</strain>
    </source>
</reference>
<dbReference type="InterPro" id="IPR006549">
    <property type="entry name" value="HAD-SF_hydro_IIIA"/>
</dbReference>
<dbReference type="Pfam" id="PF13242">
    <property type="entry name" value="Hydrolase_like"/>
    <property type="match status" value="1"/>
</dbReference>
<evidence type="ECO:0000256" key="5">
    <source>
        <dbReference type="ARBA" id="ARBA00022801"/>
    </source>
</evidence>
<evidence type="ECO:0000313" key="8">
    <source>
        <dbReference type="EMBL" id="MCP2727783.1"/>
    </source>
</evidence>
<organism evidence="8 9">
    <name type="scientific">Limnofasciculus baicalensis BBK-W-15</name>
    <dbReference type="NCBI Taxonomy" id="2699891"/>
    <lineage>
        <taxon>Bacteria</taxon>
        <taxon>Bacillati</taxon>
        <taxon>Cyanobacteriota</taxon>
        <taxon>Cyanophyceae</taxon>
        <taxon>Coleofasciculales</taxon>
        <taxon>Coleofasciculaceae</taxon>
        <taxon>Limnofasciculus</taxon>
        <taxon>Limnofasciculus baicalensis</taxon>
    </lineage>
</organism>
<sequence length="197" mass="22059">MSNLKPAVFLDRDGVVNKVVFRNGKPASPRSLDEFIWGEGITEAVKRLKAACFYVFVVTNQPDIARKKLDAIILAQISETIRQSLPIDDLLVCPHDDSDRCACRKPKSGMLISLAAQWQIDLNRSFMVGDSWKDMAAGTEAGCQTILIERPYNRDTVADFQALSVLEATDIILNLIDKGDKYNELHHRVFSGSKIDY</sequence>
<keyword evidence="5 8" id="KW-0378">Hydrolase</keyword>
<dbReference type="NCBIfam" id="TIGR01656">
    <property type="entry name" value="Histidinol-ppas"/>
    <property type="match status" value="1"/>
</dbReference>
<dbReference type="InterPro" id="IPR023214">
    <property type="entry name" value="HAD_sf"/>
</dbReference>
<dbReference type="InterPro" id="IPR004446">
    <property type="entry name" value="Heptose_bisP_phosphatase"/>
</dbReference>
<evidence type="ECO:0000313" key="9">
    <source>
        <dbReference type="Proteomes" id="UP001204953"/>
    </source>
</evidence>
<keyword evidence="4" id="KW-0479">Metal-binding</keyword>
<dbReference type="Gene3D" id="3.40.50.1000">
    <property type="entry name" value="HAD superfamily/HAD-like"/>
    <property type="match status" value="1"/>
</dbReference>
<dbReference type="Proteomes" id="UP001204953">
    <property type="component" value="Unassembled WGS sequence"/>
</dbReference>
<dbReference type="CDD" id="cd07503">
    <property type="entry name" value="HAD_HisB-N"/>
    <property type="match status" value="1"/>
</dbReference>
<dbReference type="SUPFAM" id="SSF56784">
    <property type="entry name" value="HAD-like"/>
    <property type="match status" value="1"/>
</dbReference>
<comment type="subcellular location">
    <subcellularLocation>
        <location evidence="1">Cytoplasm</location>
    </subcellularLocation>
</comment>
<keyword evidence="3" id="KW-0963">Cytoplasm</keyword>
<name>A0AAE3KML8_9CYAN</name>
<evidence type="ECO:0000256" key="7">
    <source>
        <dbReference type="ARBA" id="ARBA00031828"/>
    </source>
</evidence>
<dbReference type="InterPro" id="IPR036412">
    <property type="entry name" value="HAD-like_sf"/>
</dbReference>
<dbReference type="NCBIfam" id="TIGR01662">
    <property type="entry name" value="HAD-SF-IIIA"/>
    <property type="match status" value="1"/>
</dbReference>
<evidence type="ECO:0000256" key="1">
    <source>
        <dbReference type="ARBA" id="ARBA00004496"/>
    </source>
</evidence>
<accession>A0AAE3KML8</accession>
<keyword evidence="9" id="KW-1185">Reference proteome</keyword>